<comment type="caution">
    <text evidence="2">The sequence shown here is derived from an EMBL/GenBank/DDBJ whole genome shotgun (WGS) entry which is preliminary data.</text>
</comment>
<name>A0A0F9CDS1_9ZZZZ</name>
<feature type="region of interest" description="Disordered" evidence="1">
    <location>
        <begin position="319"/>
        <end position="402"/>
    </location>
</feature>
<organism evidence="2">
    <name type="scientific">marine sediment metagenome</name>
    <dbReference type="NCBI Taxonomy" id="412755"/>
    <lineage>
        <taxon>unclassified sequences</taxon>
        <taxon>metagenomes</taxon>
        <taxon>ecological metagenomes</taxon>
    </lineage>
</organism>
<sequence>MRDQQKFIDQLRNSRDPETATKGCGYFIIWADGRGQVAYKHKQDAIDFINQNPDDDPYGMDVLSVKYREAEKGERVRNKFTEASARTYRAIKKAQQDDNDFEEVLPEDATQAQGVGEKVDQTKNVEYGFGWLIQQFPEEYSGLIEALPENMEGYDFGGAEQPFYPGLVIVDVQSPLDPTVFGSGYPDIKSDQYIEGDLTTPLNLEPKSFINISSTLSPLSFAEDLDAMFSQVVDNIDRALLPGGRVRLQDDPYLVRPVFNLLKTLGYVKVWENYYAGSIKDYEDDEDVGDVATYDIILQKPKETIQDFSKVKLNLKKAWDNPPRDEEHYPGSNTGSGGGVPHSTPKSPGSKPRRDQRTIDDYHTPSELDRDPIPGDTQPEQGTGGQSHSGEPGKVDNIYPEPSNWLRPLKRLPFNDENLLHDFNTGFDTDYTQRQYG</sequence>
<feature type="compositionally biased region" description="Basic and acidic residues" evidence="1">
    <location>
        <begin position="352"/>
        <end position="373"/>
    </location>
</feature>
<reference evidence="2" key="1">
    <citation type="journal article" date="2015" name="Nature">
        <title>Complex archaea that bridge the gap between prokaryotes and eukaryotes.</title>
        <authorList>
            <person name="Spang A."/>
            <person name="Saw J.H."/>
            <person name="Jorgensen S.L."/>
            <person name="Zaremba-Niedzwiedzka K."/>
            <person name="Martijn J."/>
            <person name="Lind A.E."/>
            <person name="van Eijk R."/>
            <person name="Schleper C."/>
            <person name="Guy L."/>
            <person name="Ettema T.J."/>
        </authorList>
    </citation>
    <scope>NUCLEOTIDE SEQUENCE</scope>
</reference>
<dbReference type="AlphaFoldDB" id="A0A0F9CDS1"/>
<proteinExistence type="predicted"/>
<feature type="non-terminal residue" evidence="2">
    <location>
        <position position="437"/>
    </location>
</feature>
<protein>
    <submittedName>
        <fullName evidence="2">Uncharacterized protein</fullName>
    </submittedName>
</protein>
<evidence type="ECO:0000256" key="1">
    <source>
        <dbReference type="SAM" id="MobiDB-lite"/>
    </source>
</evidence>
<accession>A0A0F9CDS1</accession>
<gene>
    <name evidence="2" type="ORF">LCGC14_2334630</name>
</gene>
<dbReference type="EMBL" id="LAZR01033629">
    <property type="protein sequence ID" value="KKL47528.1"/>
    <property type="molecule type" value="Genomic_DNA"/>
</dbReference>
<evidence type="ECO:0000313" key="2">
    <source>
        <dbReference type="EMBL" id="KKL47528.1"/>
    </source>
</evidence>
<feature type="compositionally biased region" description="Basic and acidic residues" evidence="1">
    <location>
        <begin position="319"/>
        <end position="329"/>
    </location>
</feature>